<organism evidence="4 5">
    <name type="scientific">Actinoallomurus spadix</name>
    <dbReference type="NCBI Taxonomy" id="79912"/>
    <lineage>
        <taxon>Bacteria</taxon>
        <taxon>Bacillati</taxon>
        <taxon>Actinomycetota</taxon>
        <taxon>Actinomycetes</taxon>
        <taxon>Streptosporangiales</taxon>
        <taxon>Thermomonosporaceae</taxon>
        <taxon>Actinoallomurus</taxon>
    </lineage>
</organism>
<dbReference type="EMBL" id="BAAABM010000009">
    <property type="protein sequence ID" value="GAA0326684.1"/>
    <property type="molecule type" value="Genomic_DNA"/>
</dbReference>
<dbReference type="Pfam" id="PF01648">
    <property type="entry name" value="ACPS"/>
    <property type="match status" value="1"/>
</dbReference>
<evidence type="ECO:0000313" key="4">
    <source>
        <dbReference type="EMBL" id="GAA0326684.1"/>
    </source>
</evidence>
<proteinExistence type="predicted"/>
<evidence type="ECO:0000259" key="3">
    <source>
        <dbReference type="Pfam" id="PF17837"/>
    </source>
</evidence>
<dbReference type="SUPFAM" id="SSF56214">
    <property type="entry name" value="4'-phosphopantetheinyl transferase"/>
    <property type="match status" value="1"/>
</dbReference>
<dbReference type="PANTHER" id="PTHR38096">
    <property type="entry name" value="ENTEROBACTIN SYNTHASE COMPONENT D"/>
    <property type="match status" value="1"/>
</dbReference>
<dbReference type="PRINTS" id="PR01399">
    <property type="entry name" value="ENTSNTHTASED"/>
</dbReference>
<dbReference type="InterPro" id="IPR003542">
    <property type="entry name" value="Enbac_synth_compD-like"/>
</dbReference>
<dbReference type="InterPro" id="IPR008278">
    <property type="entry name" value="4-PPantetheinyl_Trfase_dom"/>
</dbReference>
<keyword evidence="1 4" id="KW-0808">Transferase</keyword>
<accession>A0ABN0W7F1</accession>
<dbReference type="InterPro" id="IPR041354">
    <property type="entry name" value="4PPT_N"/>
</dbReference>
<gene>
    <name evidence="4" type="ORF">GCM10010151_15830</name>
</gene>
<evidence type="ECO:0000259" key="2">
    <source>
        <dbReference type="Pfam" id="PF01648"/>
    </source>
</evidence>
<name>A0ABN0W7F1_9ACTN</name>
<dbReference type="GO" id="GO:0016740">
    <property type="term" value="F:transferase activity"/>
    <property type="evidence" value="ECO:0007669"/>
    <property type="project" value="UniProtKB-KW"/>
</dbReference>
<evidence type="ECO:0000256" key="1">
    <source>
        <dbReference type="ARBA" id="ARBA00022679"/>
    </source>
</evidence>
<dbReference type="PANTHER" id="PTHR38096:SF1">
    <property type="entry name" value="ENTEROBACTIN SYNTHASE COMPONENT D"/>
    <property type="match status" value="1"/>
</dbReference>
<dbReference type="Proteomes" id="UP001501822">
    <property type="component" value="Unassembled WGS sequence"/>
</dbReference>
<feature type="domain" description="4'-phosphopantetheinyl transferase" evidence="2">
    <location>
        <begin position="102"/>
        <end position="177"/>
    </location>
</feature>
<reference evidence="4 5" key="1">
    <citation type="journal article" date="2019" name="Int. J. Syst. Evol. Microbiol.">
        <title>The Global Catalogue of Microorganisms (GCM) 10K type strain sequencing project: providing services to taxonomists for standard genome sequencing and annotation.</title>
        <authorList>
            <consortium name="The Broad Institute Genomics Platform"/>
            <consortium name="The Broad Institute Genome Sequencing Center for Infectious Disease"/>
            <person name="Wu L."/>
            <person name="Ma J."/>
        </authorList>
    </citation>
    <scope>NUCLEOTIDE SEQUENCE [LARGE SCALE GENOMIC DNA]</scope>
    <source>
        <strain evidence="4 5">JCM 3146</strain>
    </source>
</reference>
<protein>
    <submittedName>
        <fullName evidence="4">4'-phosphopantetheinyl transferase superfamily protein</fullName>
    </submittedName>
</protein>
<comment type="caution">
    <text evidence="4">The sequence shown here is derived from an EMBL/GenBank/DDBJ whole genome shotgun (WGS) entry which is preliminary data.</text>
</comment>
<feature type="domain" description="4'-phosphopantetheinyl transferase N-terminal" evidence="3">
    <location>
        <begin position="27"/>
        <end position="93"/>
    </location>
</feature>
<keyword evidence="5" id="KW-1185">Reference proteome</keyword>
<dbReference type="RefSeq" id="WP_252800608.1">
    <property type="nucleotide sequence ID" value="NZ_BAAABM010000009.1"/>
</dbReference>
<dbReference type="Pfam" id="PF17837">
    <property type="entry name" value="4PPT_N"/>
    <property type="match status" value="1"/>
</dbReference>
<sequence length="221" mass="24136">MIEELLPPEAVGEEAYEDAPATTLFPEEEALLVRAVDKRRREFTTVRACARAAFARLGVPAAPLLPGERGAPTWPEGLVGSMTHCDGYRASAIGRSRDLLTIGIDAEPNGPLPDGVLEHVSRPEERVWLADLRTAEPGVHWDRLLFSAKESVYKAWFPLTRCWLDFEEASITVNPEAGTFTAALTVPPPQVDGRPLTGFTGRWLARKGLVLTAISVPRSPS</sequence>
<dbReference type="InterPro" id="IPR037143">
    <property type="entry name" value="4-PPantetheinyl_Trfase_dom_sf"/>
</dbReference>
<evidence type="ECO:0000313" key="5">
    <source>
        <dbReference type="Proteomes" id="UP001501822"/>
    </source>
</evidence>